<evidence type="ECO:0000313" key="3">
    <source>
        <dbReference type="Proteomes" id="UP000192569"/>
    </source>
</evidence>
<evidence type="ECO:0000259" key="1">
    <source>
        <dbReference type="Pfam" id="PF07005"/>
    </source>
</evidence>
<evidence type="ECO:0000313" key="2">
    <source>
        <dbReference type="EMBL" id="SMB89681.1"/>
    </source>
</evidence>
<gene>
    <name evidence="2" type="ORF">SAMN00808754_0202</name>
</gene>
<dbReference type="EMBL" id="LT838272">
    <property type="protein sequence ID" value="SMB89681.1"/>
    <property type="molecule type" value="Genomic_DNA"/>
</dbReference>
<dbReference type="AlphaFoldDB" id="A0A1W1V9E3"/>
<dbReference type="OrthoDB" id="9778478at2"/>
<dbReference type="Proteomes" id="UP000192569">
    <property type="component" value="Chromosome I"/>
</dbReference>
<reference evidence="2 3" key="1">
    <citation type="submission" date="2017-04" db="EMBL/GenBank/DDBJ databases">
        <authorList>
            <person name="Afonso C.L."/>
            <person name="Miller P.J."/>
            <person name="Scott M.A."/>
            <person name="Spackman E."/>
            <person name="Goraichik I."/>
            <person name="Dimitrov K.M."/>
            <person name="Suarez D.L."/>
            <person name="Swayne D.E."/>
        </authorList>
    </citation>
    <scope>NUCLEOTIDE SEQUENCE [LARGE SCALE GENOMIC DNA]</scope>
    <source>
        <strain evidence="2 3">ToBE</strain>
    </source>
</reference>
<dbReference type="RefSeq" id="WP_084663173.1">
    <property type="nucleotide sequence ID" value="NZ_LT838272.1"/>
</dbReference>
<keyword evidence="3" id="KW-1185">Reference proteome</keyword>
<name>A0A1W1V9E3_9FIRM</name>
<organism evidence="2 3">
    <name type="scientific">Thermanaeromonas toyohensis ToBE</name>
    <dbReference type="NCBI Taxonomy" id="698762"/>
    <lineage>
        <taxon>Bacteria</taxon>
        <taxon>Bacillati</taxon>
        <taxon>Bacillota</taxon>
        <taxon>Clostridia</taxon>
        <taxon>Neomoorellales</taxon>
        <taxon>Neomoorellaceae</taxon>
        <taxon>Thermanaeromonas</taxon>
    </lineage>
</organism>
<proteinExistence type="predicted"/>
<sequence>MAKWAVVADDLTGANATGVLFAKKGLKIVTVINYRMLPELLTVNWEGLVVNTFSRGVVPAEARRRVEETVSILRQAGVSYFGKRIDSTARGNLGAEIEGMLATLGPEYIAVVVENDFSGPRVCPASFTKAGVLYTRWLGKKISSYPKGKRNRMEKGIYNNKYIPG</sequence>
<protein>
    <submittedName>
        <fullName evidence="2">Putative sugar-binding N-terminal domain-containing protein</fullName>
    </submittedName>
</protein>
<dbReference type="InterPro" id="IPR010737">
    <property type="entry name" value="4-carb_acid_sugar_kinase_N"/>
</dbReference>
<dbReference type="SUPFAM" id="SSF142764">
    <property type="entry name" value="YgbK-like"/>
    <property type="match status" value="1"/>
</dbReference>
<dbReference type="InterPro" id="IPR037051">
    <property type="entry name" value="4-carb_acid_sugar_kinase_N_sf"/>
</dbReference>
<dbReference type="Pfam" id="PF07005">
    <property type="entry name" value="SBD_N"/>
    <property type="match status" value="1"/>
</dbReference>
<dbReference type="Gene3D" id="3.40.50.10840">
    <property type="entry name" value="Putative sugar-binding, N-terminal domain"/>
    <property type="match status" value="1"/>
</dbReference>
<feature type="domain" description="Four-carbon acid sugar kinase N-terminal" evidence="1">
    <location>
        <begin position="5"/>
        <end position="122"/>
    </location>
</feature>
<dbReference type="STRING" id="698762.SAMN00808754_0202"/>
<accession>A0A1W1V9E3</accession>